<comment type="similarity">
    <text evidence="2 5">Belongs to the GMC oxidoreductase family.</text>
</comment>
<dbReference type="VEuPathDB" id="VectorBase:PPAI009010"/>
<keyword evidence="3 5" id="KW-0285">Flavoprotein</keyword>
<dbReference type="InterPro" id="IPR036188">
    <property type="entry name" value="FAD/NAD-bd_sf"/>
</dbReference>
<feature type="domain" description="Glucose-methanol-choline oxidoreductase N-terminal" evidence="6">
    <location>
        <begin position="131"/>
        <end position="154"/>
    </location>
</feature>
<evidence type="ECO:0000256" key="1">
    <source>
        <dbReference type="ARBA" id="ARBA00001974"/>
    </source>
</evidence>
<evidence type="ECO:0000256" key="5">
    <source>
        <dbReference type="RuleBase" id="RU003968"/>
    </source>
</evidence>
<evidence type="ECO:0000256" key="3">
    <source>
        <dbReference type="ARBA" id="ARBA00022630"/>
    </source>
</evidence>
<name>A0A1B0EZ31_PHLPP</name>
<evidence type="ECO:0000313" key="8">
    <source>
        <dbReference type="Proteomes" id="UP000092462"/>
    </source>
</evidence>
<comment type="cofactor">
    <cofactor evidence="1">
        <name>FAD</name>
        <dbReference type="ChEBI" id="CHEBI:57692"/>
    </cofactor>
</comment>
<keyword evidence="4 5" id="KW-0274">FAD</keyword>
<dbReference type="VEuPathDB" id="VectorBase:PPAPM1_007643"/>
<dbReference type="InterPro" id="IPR012132">
    <property type="entry name" value="GMC_OxRdtase"/>
</dbReference>
<keyword evidence="8" id="KW-1185">Reference proteome</keyword>
<proteinExistence type="inferred from homology"/>
<dbReference type="SUPFAM" id="SSF51905">
    <property type="entry name" value="FAD/NAD(P)-binding domain"/>
    <property type="match status" value="1"/>
</dbReference>
<protein>
    <recommendedName>
        <fullName evidence="6">Glucose-methanol-choline oxidoreductase N-terminal domain-containing protein</fullName>
    </recommendedName>
</protein>
<reference evidence="7" key="1">
    <citation type="submission" date="2022-08" db="UniProtKB">
        <authorList>
            <consortium name="EnsemblMetazoa"/>
        </authorList>
    </citation>
    <scope>IDENTIFICATION</scope>
    <source>
        <strain evidence="7">Israel</strain>
    </source>
</reference>
<dbReference type="GO" id="GO:0016614">
    <property type="term" value="F:oxidoreductase activity, acting on CH-OH group of donors"/>
    <property type="evidence" value="ECO:0007669"/>
    <property type="project" value="InterPro"/>
</dbReference>
<accession>A0A1B0EZ31</accession>
<evidence type="ECO:0000256" key="2">
    <source>
        <dbReference type="ARBA" id="ARBA00010790"/>
    </source>
</evidence>
<dbReference type="Proteomes" id="UP000092462">
    <property type="component" value="Unassembled WGS sequence"/>
</dbReference>
<dbReference type="PANTHER" id="PTHR11552:SF147">
    <property type="entry name" value="CHOLINE DEHYDROGENASE, MITOCHONDRIAL"/>
    <property type="match status" value="1"/>
</dbReference>
<dbReference type="EnsemblMetazoa" id="PPAI009010-RA">
    <property type="protein sequence ID" value="PPAI009010-PA"/>
    <property type="gene ID" value="PPAI009010"/>
</dbReference>
<dbReference type="InterPro" id="IPR000172">
    <property type="entry name" value="GMC_OxRdtase_N"/>
</dbReference>
<evidence type="ECO:0000313" key="7">
    <source>
        <dbReference type="EnsemblMetazoa" id="PPAI009010-PA"/>
    </source>
</evidence>
<dbReference type="EMBL" id="AJVK01069472">
    <property type="status" value="NOT_ANNOTATED_CDS"/>
    <property type="molecule type" value="Genomic_DNA"/>
</dbReference>
<dbReference type="PANTHER" id="PTHR11552">
    <property type="entry name" value="GLUCOSE-METHANOL-CHOLINE GMC OXIDOREDUCTASE"/>
    <property type="match status" value="1"/>
</dbReference>
<dbReference type="Pfam" id="PF00732">
    <property type="entry name" value="GMC_oxred_N"/>
    <property type="match status" value="1"/>
</dbReference>
<dbReference type="Gene3D" id="3.50.50.60">
    <property type="entry name" value="FAD/NAD(P)-binding domain"/>
    <property type="match status" value="1"/>
</dbReference>
<evidence type="ECO:0000259" key="6">
    <source>
        <dbReference type="PROSITE" id="PS00623"/>
    </source>
</evidence>
<sequence>MECFTSPCADLSIGVANQYLALMLNYLSIAQCSLSAPEMWPEDYGNIAIDIGFEEYDFIIVGAGSAGSVVANRLSENPDWNVLLLEAGGDPPIESSVSNFPAQAVSLQGTEYDWKYRTEPLDKYSNHWPRGKMLGGSSSMNGLLYVRGNDGDYDNWEKLGNPTWGWDNVLEYFKKSESNQNPEIANDYGGHYHSQNGLLNVELFKDNQTINFDIIQAAQELGFKFVEDINGKEHIGFTFSQGTVRSGVRESTAKAFLVPAKDRPNLHVVKNAHVLNLEIDNNGVVSGVRMNLRGQKELKAYARKE</sequence>
<dbReference type="GO" id="GO:0050660">
    <property type="term" value="F:flavin adenine dinucleotide binding"/>
    <property type="evidence" value="ECO:0007669"/>
    <property type="project" value="InterPro"/>
</dbReference>
<dbReference type="PROSITE" id="PS00623">
    <property type="entry name" value="GMC_OXRED_1"/>
    <property type="match status" value="1"/>
</dbReference>
<evidence type="ECO:0000256" key="4">
    <source>
        <dbReference type="ARBA" id="ARBA00022827"/>
    </source>
</evidence>
<organism evidence="7 8">
    <name type="scientific">Phlebotomus papatasi</name>
    <name type="common">Sandfly</name>
    <dbReference type="NCBI Taxonomy" id="29031"/>
    <lineage>
        <taxon>Eukaryota</taxon>
        <taxon>Metazoa</taxon>
        <taxon>Ecdysozoa</taxon>
        <taxon>Arthropoda</taxon>
        <taxon>Hexapoda</taxon>
        <taxon>Insecta</taxon>
        <taxon>Pterygota</taxon>
        <taxon>Neoptera</taxon>
        <taxon>Endopterygota</taxon>
        <taxon>Diptera</taxon>
        <taxon>Nematocera</taxon>
        <taxon>Psychodoidea</taxon>
        <taxon>Psychodidae</taxon>
        <taxon>Phlebotomus</taxon>
        <taxon>Phlebotomus</taxon>
    </lineage>
</organism>
<dbReference type="AlphaFoldDB" id="A0A1B0EZ31"/>
<dbReference type="Gene3D" id="3.30.560.10">
    <property type="entry name" value="Glucose Oxidase, domain 3"/>
    <property type="match status" value="1"/>
</dbReference>